<reference evidence="1 2" key="1">
    <citation type="submission" date="2014-07" db="EMBL/GenBank/DDBJ databases">
        <title>Draft genome of Clostridium sulfidigenes 113A isolated from sediments associated with methane hydrate from Krishna Godavari basin.</title>
        <authorList>
            <person name="Honkalas V.S."/>
            <person name="Dabir A.P."/>
            <person name="Arora P."/>
            <person name="Dhakephalkar P.K."/>
        </authorList>
    </citation>
    <scope>NUCLEOTIDE SEQUENCE [LARGE SCALE GENOMIC DNA]</scope>
    <source>
        <strain evidence="1 2">113A</strain>
    </source>
</reference>
<name>A0A084JDS6_9CLOT</name>
<dbReference type="eggNOG" id="COG2320">
    <property type="taxonomic scope" value="Bacteria"/>
</dbReference>
<keyword evidence="2" id="KW-1185">Reference proteome</keyword>
<sequence length="175" mass="20608">MSIRTKVIVIEPYNEKWKLEFEKIRDMLDSYIGDLVLSIEHVGSTSVEGLSAKPIIDIDVVMDSYDNFPEIKKRLEEAGYHHEGNLGIEDREAFSYVKNRFMPYHLYVCPKDGKGYLEHIALRNHLRTNRDAREDYTALKTKLAKEYRYDADTYCERKTKFIQKILNKTLYSNKS</sequence>
<accession>A0A084JDS6</accession>
<dbReference type="Pfam" id="PF04229">
    <property type="entry name" value="GrpB"/>
    <property type="match status" value="1"/>
</dbReference>
<dbReference type="SUPFAM" id="SSF81301">
    <property type="entry name" value="Nucleotidyltransferase"/>
    <property type="match status" value="1"/>
</dbReference>
<protein>
    <recommendedName>
        <fullName evidence="3">GrpB family protein</fullName>
    </recommendedName>
</protein>
<evidence type="ECO:0008006" key="3">
    <source>
        <dbReference type="Google" id="ProtNLM"/>
    </source>
</evidence>
<dbReference type="Gene3D" id="3.30.460.10">
    <property type="entry name" value="Beta Polymerase, domain 2"/>
    <property type="match status" value="1"/>
</dbReference>
<dbReference type="PANTHER" id="PTHR34822">
    <property type="entry name" value="GRPB DOMAIN PROTEIN (AFU_ORTHOLOGUE AFUA_1G01530)"/>
    <property type="match status" value="1"/>
</dbReference>
<organism evidence="1 2">
    <name type="scientific">Clostridium sulfidigenes</name>
    <dbReference type="NCBI Taxonomy" id="318464"/>
    <lineage>
        <taxon>Bacteria</taxon>
        <taxon>Bacillati</taxon>
        <taxon>Bacillota</taxon>
        <taxon>Clostridia</taxon>
        <taxon>Eubacteriales</taxon>
        <taxon>Clostridiaceae</taxon>
        <taxon>Clostridium</taxon>
    </lineage>
</organism>
<dbReference type="STRING" id="318464.IO99_07695"/>
<dbReference type="RefSeq" id="WP_035131892.1">
    <property type="nucleotide sequence ID" value="NZ_JPMD01000015.1"/>
</dbReference>
<dbReference type="EMBL" id="JPMD01000015">
    <property type="protein sequence ID" value="KEZ87110.1"/>
    <property type="molecule type" value="Genomic_DNA"/>
</dbReference>
<dbReference type="Proteomes" id="UP000028542">
    <property type="component" value="Unassembled WGS sequence"/>
</dbReference>
<dbReference type="InterPro" id="IPR043519">
    <property type="entry name" value="NT_sf"/>
</dbReference>
<comment type="caution">
    <text evidence="1">The sequence shown here is derived from an EMBL/GenBank/DDBJ whole genome shotgun (WGS) entry which is preliminary data.</text>
</comment>
<proteinExistence type="predicted"/>
<dbReference type="AlphaFoldDB" id="A0A084JDS6"/>
<gene>
    <name evidence="1" type="ORF">IO99_07695</name>
</gene>
<dbReference type="InterPro" id="IPR007344">
    <property type="entry name" value="GrpB/CoaE"/>
</dbReference>
<dbReference type="PANTHER" id="PTHR34822:SF1">
    <property type="entry name" value="GRPB FAMILY PROTEIN"/>
    <property type="match status" value="1"/>
</dbReference>
<evidence type="ECO:0000313" key="1">
    <source>
        <dbReference type="EMBL" id="KEZ87110.1"/>
    </source>
</evidence>
<evidence type="ECO:0000313" key="2">
    <source>
        <dbReference type="Proteomes" id="UP000028542"/>
    </source>
</evidence>